<dbReference type="Proteomes" id="UP001500547">
    <property type="component" value="Unassembled WGS sequence"/>
</dbReference>
<comment type="caution">
    <text evidence="3">The sequence shown here is derived from an EMBL/GenBank/DDBJ whole genome shotgun (WGS) entry which is preliminary data.</text>
</comment>
<evidence type="ECO:0000256" key="1">
    <source>
        <dbReference type="SAM" id="Phobius"/>
    </source>
</evidence>
<keyword evidence="1" id="KW-0472">Membrane</keyword>
<name>A0ABP9QPA2_9RHOO</name>
<dbReference type="RefSeq" id="WP_345532829.1">
    <property type="nucleotide sequence ID" value="NZ_BAABLD010000008.1"/>
</dbReference>
<evidence type="ECO:0000313" key="4">
    <source>
        <dbReference type="Proteomes" id="UP001500547"/>
    </source>
</evidence>
<evidence type="ECO:0000259" key="2">
    <source>
        <dbReference type="Pfam" id="PF13472"/>
    </source>
</evidence>
<dbReference type="PANTHER" id="PTHR30383">
    <property type="entry name" value="THIOESTERASE 1/PROTEASE 1/LYSOPHOSPHOLIPASE L1"/>
    <property type="match status" value="1"/>
</dbReference>
<dbReference type="Pfam" id="PF13472">
    <property type="entry name" value="Lipase_GDSL_2"/>
    <property type="match status" value="1"/>
</dbReference>
<feature type="transmembrane region" description="Helical" evidence="1">
    <location>
        <begin position="6"/>
        <end position="32"/>
    </location>
</feature>
<dbReference type="Gene3D" id="3.40.50.1110">
    <property type="entry name" value="SGNH hydrolase"/>
    <property type="match status" value="1"/>
</dbReference>
<gene>
    <name evidence="3" type="ORF">GCM10025770_20350</name>
</gene>
<feature type="domain" description="SGNH hydrolase-type esterase" evidence="2">
    <location>
        <begin position="84"/>
        <end position="225"/>
    </location>
</feature>
<dbReference type="InterPro" id="IPR013830">
    <property type="entry name" value="SGNH_hydro"/>
</dbReference>
<dbReference type="SUPFAM" id="SSF52266">
    <property type="entry name" value="SGNH hydrolase"/>
    <property type="match status" value="1"/>
</dbReference>
<reference evidence="4" key="1">
    <citation type="journal article" date="2019" name="Int. J. Syst. Evol. Microbiol.">
        <title>The Global Catalogue of Microorganisms (GCM) 10K type strain sequencing project: providing services to taxonomists for standard genome sequencing and annotation.</title>
        <authorList>
            <consortium name="The Broad Institute Genomics Platform"/>
            <consortium name="The Broad Institute Genome Sequencing Center for Infectious Disease"/>
            <person name="Wu L."/>
            <person name="Ma J."/>
        </authorList>
    </citation>
    <scope>NUCLEOTIDE SEQUENCE [LARGE SCALE GENOMIC DNA]</scope>
    <source>
        <strain evidence="4">JCM 18715</strain>
    </source>
</reference>
<keyword evidence="1" id="KW-0812">Transmembrane</keyword>
<dbReference type="EMBL" id="BAABLD010000008">
    <property type="protein sequence ID" value="GAA5165203.1"/>
    <property type="molecule type" value="Genomic_DNA"/>
</dbReference>
<dbReference type="InterPro" id="IPR036514">
    <property type="entry name" value="SGNH_hydro_sf"/>
</dbReference>
<sequence length="233" mass="25009">MTARALRVGLVMFVVGGLAASLLLILSPALYLTLTDGLAWRIGLKSVAQHRLEKTLTGVQLHIDRMQSAPGAVWFGDSHLQHFPPALQDGIVTNFAIGGETAIDLAARMPRYTSIRNARAVVLLSGRNDLQQGLPVTAITQAFTRMLGELPANLPVTLVDVPPAREAADKVAQRRAINAHLQQLCAARAACRHVPLDLLADAEGQLQAQYDAGDGIHLNAEGYRVLSGLIHAR</sequence>
<keyword evidence="4" id="KW-1185">Reference proteome</keyword>
<dbReference type="InterPro" id="IPR051532">
    <property type="entry name" value="Ester_Hydrolysis_Enzymes"/>
</dbReference>
<evidence type="ECO:0000313" key="3">
    <source>
        <dbReference type="EMBL" id="GAA5165203.1"/>
    </source>
</evidence>
<protein>
    <recommendedName>
        <fullName evidence="2">SGNH hydrolase-type esterase domain-containing protein</fullName>
    </recommendedName>
</protein>
<proteinExistence type="predicted"/>
<accession>A0ABP9QPA2</accession>
<organism evidence="3 4">
    <name type="scientific">Viridibacterium curvum</name>
    <dbReference type="NCBI Taxonomy" id="1101404"/>
    <lineage>
        <taxon>Bacteria</taxon>
        <taxon>Pseudomonadati</taxon>
        <taxon>Pseudomonadota</taxon>
        <taxon>Betaproteobacteria</taxon>
        <taxon>Rhodocyclales</taxon>
        <taxon>Rhodocyclaceae</taxon>
        <taxon>Viridibacterium</taxon>
    </lineage>
</organism>
<keyword evidence="1" id="KW-1133">Transmembrane helix</keyword>